<evidence type="ECO:0000256" key="1">
    <source>
        <dbReference type="ARBA" id="ARBA00023015"/>
    </source>
</evidence>
<dbReference type="Proteomes" id="UP000035929">
    <property type="component" value="Unassembled WGS sequence"/>
</dbReference>
<evidence type="ECO:0000313" key="6">
    <source>
        <dbReference type="Proteomes" id="UP000035929"/>
    </source>
</evidence>
<dbReference type="InterPro" id="IPR018060">
    <property type="entry name" value="HTH_AraC"/>
</dbReference>
<dbReference type="PATRIC" id="fig|270351.6.peg.6875"/>
<dbReference type="PROSITE" id="PS01124">
    <property type="entry name" value="HTH_ARAC_FAMILY_2"/>
    <property type="match status" value="1"/>
</dbReference>
<dbReference type="InterPro" id="IPR050204">
    <property type="entry name" value="AraC_XylS_family_regulators"/>
</dbReference>
<evidence type="ECO:0000313" key="5">
    <source>
        <dbReference type="EMBL" id="KMO36356.1"/>
    </source>
</evidence>
<dbReference type="Gene3D" id="1.10.10.60">
    <property type="entry name" value="Homeodomain-like"/>
    <property type="match status" value="2"/>
</dbReference>
<sequence>MCHFSDRVAEFRSAETRQIGWLPGNTVLAESEGRGWRDIHASLANVTTWSGAHPAHAHHCLAYCVSQPAYLRRRLAGRRDEEVTLRPRQFFVIPRGQSSEWYRRGRTQMLMIYLRQDLLDTVARELGSQGGAGTAEVDLAPGTMDAFLEQFALAVLHTLLAVEDGGSALYVEALARSAAVHLLRRHGSRTGAKPIPPGRSAANGPDLRRIADYIEAELGGDLSLAALAQVANLPVNAFGRVFREAYGASPHQYILAKRVERAKALLLATDLPIAEIALETGFSSQSHLTTAFGRFTGVPPAEFRRVSNG</sequence>
<evidence type="ECO:0000256" key="2">
    <source>
        <dbReference type="ARBA" id="ARBA00023125"/>
    </source>
</evidence>
<dbReference type="PANTHER" id="PTHR46796:SF6">
    <property type="entry name" value="ARAC SUBFAMILY"/>
    <property type="match status" value="1"/>
</dbReference>
<gene>
    <name evidence="5" type="ORF">VP06_09985</name>
</gene>
<keyword evidence="1" id="KW-0805">Transcription regulation</keyword>
<dbReference type="InterPro" id="IPR009057">
    <property type="entry name" value="Homeodomain-like_sf"/>
</dbReference>
<dbReference type="SMART" id="SM00342">
    <property type="entry name" value="HTH_ARAC"/>
    <property type="match status" value="1"/>
</dbReference>
<keyword evidence="3" id="KW-0804">Transcription</keyword>
<keyword evidence="2" id="KW-0238">DNA-binding</keyword>
<name>A0A0J6VBF5_9HYPH</name>
<comment type="caution">
    <text evidence="5">The sequence shown here is derived from an EMBL/GenBank/DDBJ whole genome shotgun (WGS) entry which is preliminary data.</text>
</comment>
<dbReference type="InterPro" id="IPR018062">
    <property type="entry name" value="HTH_AraC-typ_CS"/>
</dbReference>
<dbReference type="EMBL" id="LABX01000071">
    <property type="protein sequence ID" value="KMO36356.1"/>
    <property type="molecule type" value="Genomic_DNA"/>
</dbReference>
<dbReference type="Pfam" id="PF12833">
    <property type="entry name" value="HTH_18"/>
    <property type="match status" value="1"/>
</dbReference>
<feature type="domain" description="HTH araC/xylS-type" evidence="4">
    <location>
        <begin position="208"/>
        <end position="306"/>
    </location>
</feature>
<protein>
    <recommendedName>
        <fullName evidence="4">HTH araC/xylS-type domain-containing protein</fullName>
    </recommendedName>
</protein>
<proteinExistence type="predicted"/>
<organism evidence="5 6">
    <name type="scientific">Methylobacterium aquaticum</name>
    <dbReference type="NCBI Taxonomy" id="270351"/>
    <lineage>
        <taxon>Bacteria</taxon>
        <taxon>Pseudomonadati</taxon>
        <taxon>Pseudomonadota</taxon>
        <taxon>Alphaproteobacteria</taxon>
        <taxon>Hyphomicrobiales</taxon>
        <taxon>Methylobacteriaceae</taxon>
        <taxon>Methylobacterium</taxon>
    </lineage>
</organism>
<dbReference type="GO" id="GO:0003700">
    <property type="term" value="F:DNA-binding transcription factor activity"/>
    <property type="evidence" value="ECO:0007669"/>
    <property type="project" value="InterPro"/>
</dbReference>
<dbReference type="SUPFAM" id="SSF46689">
    <property type="entry name" value="Homeodomain-like"/>
    <property type="match status" value="2"/>
</dbReference>
<accession>A0A0J6VBF5</accession>
<dbReference type="PANTHER" id="PTHR46796">
    <property type="entry name" value="HTH-TYPE TRANSCRIPTIONAL ACTIVATOR RHAS-RELATED"/>
    <property type="match status" value="1"/>
</dbReference>
<dbReference type="AlphaFoldDB" id="A0A0J6VBF5"/>
<dbReference type="PROSITE" id="PS00041">
    <property type="entry name" value="HTH_ARAC_FAMILY_1"/>
    <property type="match status" value="1"/>
</dbReference>
<reference evidence="5 6" key="1">
    <citation type="submission" date="2015-03" db="EMBL/GenBank/DDBJ databases">
        <title>Genome sequencing of Methylobacterium aquaticum DSM16371 type strain.</title>
        <authorList>
            <person name="Chaudhry V."/>
            <person name="Patil P.B."/>
        </authorList>
    </citation>
    <scope>NUCLEOTIDE SEQUENCE [LARGE SCALE GENOMIC DNA]</scope>
    <source>
        <strain evidence="5 6">DSM 16371</strain>
    </source>
</reference>
<dbReference type="GO" id="GO:0043565">
    <property type="term" value="F:sequence-specific DNA binding"/>
    <property type="evidence" value="ECO:0007669"/>
    <property type="project" value="InterPro"/>
</dbReference>
<evidence type="ECO:0000259" key="4">
    <source>
        <dbReference type="PROSITE" id="PS01124"/>
    </source>
</evidence>
<evidence type="ECO:0000256" key="3">
    <source>
        <dbReference type="ARBA" id="ARBA00023163"/>
    </source>
</evidence>